<feature type="transmembrane region" description="Helical" evidence="1">
    <location>
        <begin position="108"/>
        <end position="127"/>
    </location>
</feature>
<proteinExistence type="predicted"/>
<organism evidence="2 3">
    <name type="scientific">Polarella glacialis</name>
    <name type="common">Dinoflagellate</name>
    <dbReference type="NCBI Taxonomy" id="89957"/>
    <lineage>
        <taxon>Eukaryota</taxon>
        <taxon>Sar</taxon>
        <taxon>Alveolata</taxon>
        <taxon>Dinophyceae</taxon>
        <taxon>Suessiales</taxon>
        <taxon>Suessiaceae</taxon>
        <taxon>Polarella</taxon>
    </lineage>
</organism>
<evidence type="ECO:0000313" key="2">
    <source>
        <dbReference type="EMBL" id="CAE8588332.1"/>
    </source>
</evidence>
<name>A0A813DMX4_POLGL</name>
<reference evidence="2" key="1">
    <citation type="submission" date="2021-02" db="EMBL/GenBank/DDBJ databases">
        <authorList>
            <person name="Dougan E. K."/>
            <person name="Rhodes N."/>
            <person name="Thang M."/>
            <person name="Chan C."/>
        </authorList>
    </citation>
    <scope>NUCLEOTIDE SEQUENCE</scope>
</reference>
<sequence>MPCRSLSAFYETATTSTTTFTTTNNNFAREPLPMCRRSGLGTRSWGVAQRMMLSKDNDNNIKLLFLLLLLFCCCYCCCFYFVVFVDVVEDGASSSEKTSGALPLEPSATENNALVIVVVIVVVVVVVQRDRTGRDGADCQVRAEFLKSDRPPDQVVAVTGPGAMLSHAQQTSCLKLWCCIQLASGIKLPRP</sequence>
<protein>
    <submittedName>
        <fullName evidence="2">Uncharacterized protein</fullName>
    </submittedName>
</protein>
<keyword evidence="1" id="KW-1133">Transmembrane helix</keyword>
<dbReference type="AlphaFoldDB" id="A0A813DMX4"/>
<keyword evidence="3" id="KW-1185">Reference proteome</keyword>
<gene>
    <name evidence="2" type="ORF">PGLA1383_LOCUS7133</name>
</gene>
<dbReference type="Proteomes" id="UP000654075">
    <property type="component" value="Unassembled WGS sequence"/>
</dbReference>
<keyword evidence="1" id="KW-0812">Transmembrane</keyword>
<feature type="transmembrane region" description="Helical" evidence="1">
    <location>
        <begin position="63"/>
        <end position="88"/>
    </location>
</feature>
<evidence type="ECO:0000313" key="3">
    <source>
        <dbReference type="Proteomes" id="UP000654075"/>
    </source>
</evidence>
<keyword evidence="1" id="KW-0472">Membrane</keyword>
<evidence type="ECO:0000256" key="1">
    <source>
        <dbReference type="SAM" id="Phobius"/>
    </source>
</evidence>
<accession>A0A813DMX4</accession>
<dbReference type="EMBL" id="CAJNNV010003075">
    <property type="protein sequence ID" value="CAE8588332.1"/>
    <property type="molecule type" value="Genomic_DNA"/>
</dbReference>
<comment type="caution">
    <text evidence="2">The sequence shown here is derived from an EMBL/GenBank/DDBJ whole genome shotgun (WGS) entry which is preliminary data.</text>
</comment>